<protein>
    <recommendedName>
        <fullName evidence="2">Ribbon-helix-helix protein, CopG family</fullName>
    </recommendedName>
</protein>
<evidence type="ECO:0008006" key="2">
    <source>
        <dbReference type="Google" id="ProtNLM"/>
    </source>
</evidence>
<sequence>MPQVNISLSTELHALLVELAKLTGLAKSGLAAEYVRRGIYEDAAKHRQVLYLQKDNITRLNESD</sequence>
<proteinExistence type="predicted"/>
<organism evidence="1">
    <name type="scientific">Symploca sp. SIO1C4</name>
    <dbReference type="NCBI Taxonomy" id="2607765"/>
    <lineage>
        <taxon>Bacteria</taxon>
        <taxon>Bacillati</taxon>
        <taxon>Cyanobacteriota</taxon>
        <taxon>Cyanophyceae</taxon>
        <taxon>Coleofasciculales</taxon>
        <taxon>Coleofasciculaceae</taxon>
        <taxon>Symploca</taxon>
    </lineage>
</organism>
<name>A0A6B3NP70_9CYAN</name>
<reference evidence="1" key="1">
    <citation type="submission" date="2019-11" db="EMBL/GenBank/DDBJ databases">
        <title>Genomic insights into an expanded diversity of filamentous marine cyanobacteria reveals the extraordinary biosynthetic potential of Moorea and Okeania.</title>
        <authorList>
            <person name="Ferreira Leao T."/>
            <person name="Wang M."/>
            <person name="Moss N."/>
            <person name="Da Silva R."/>
            <person name="Sanders J."/>
            <person name="Nurk S."/>
            <person name="Gurevich A."/>
            <person name="Humphrey G."/>
            <person name="Reher R."/>
            <person name="Zhu Q."/>
            <person name="Belda-Ferre P."/>
            <person name="Glukhov E."/>
            <person name="Rex R."/>
            <person name="Dorrestein P.C."/>
            <person name="Knight R."/>
            <person name="Pevzner P."/>
            <person name="Gerwick W.H."/>
            <person name="Gerwick L."/>
        </authorList>
    </citation>
    <scope>NUCLEOTIDE SEQUENCE</scope>
    <source>
        <strain evidence="1">SIO1C4</strain>
    </source>
</reference>
<evidence type="ECO:0000313" key="1">
    <source>
        <dbReference type="EMBL" id="NER32024.1"/>
    </source>
</evidence>
<comment type="caution">
    <text evidence="1">The sequence shown here is derived from an EMBL/GenBank/DDBJ whole genome shotgun (WGS) entry which is preliminary data.</text>
</comment>
<gene>
    <name evidence="1" type="ORF">F6J89_31570</name>
</gene>
<dbReference type="EMBL" id="JAAHFQ010001030">
    <property type="protein sequence ID" value="NER32024.1"/>
    <property type="molecule type" value="Genomic_DNA"/>
</dbReference>
<accession>A0A6B3NP70</accession>
<dbReference type="AlphaFoldDB" id="A0A6B3NP70"/>